<comment type="caution">
    <text evidence="13">The sequence shown here is derived from an EMBL/GenBank/DDBJ whole genome shotgun (WGS) entry which is preliminary data.</text>
</comment>
<evidence type="ECO:0000256" key="8">
    <source>
        <dbReference type="ARBA" id="ARBA00023136"/>
    </source>
</evidence>
<evidence type="ECO:0000313" key="13">
    <source>
        <dbReference type="EMBL" id="EAR28959.1"/>
    </source>
</evidence>
<dbReference type="Proteomes" id="UP000006201">
    <property type="component" value="Unassembled WGS sequence"/>
</dbReference>
<organism evidence="13 14">
    <name type="scientific">Pseudoalteromonas tunicata D2</name>
    <dbReference type="NCBI Taxonomy" id="87626"/>
    <lineage>
        <taxon>Bacteria</taxon>
        <taxon>Pseudomonadati</taxon>
        <taxon>Pseudomonadota</taxon>
        <taxon>Gammaproteobacteria</taxon>
        <taxon>Alteromonadales</taxon>
        <taxon>Pseudoalteromonadaceae</taxon>
        <taxon>Pseudoalteromonas</taxon>
    </lineage>
</organism>
<keyword evidence="8 11" id="KW-0472">Membrane</keyword>
<evidence type="ECO:0000256" key="11">
    <source>
        <dbReference type="SAM" id="Phobius"/>
    </source>
</evidence>
<evidence type="ECO:0000259" key="12">
    <source>
        <dbReference type="Pfam" id="PF12019"/>
    </source>
</evidence>
<evidence type="ECO:0000256" key="1">
    <source>
        <dbReference type="ARBA" id="ARBA00004377"/>
    </source>
</evidence>
<dbReference type="GO" id="GO:0015627">
    <property type="term" value="C:type II protein secretion system complex"/>
    <property type="evidence" value="ECO:0007669"/>
    <property type="project" value="InterPro"/>
</dbReference>
<evidence type="ECO:0000256" key="10">
    <source>
        <dbReference type="ARBA" id="ARBA00030775"/>
    </source>
</evidence>
<keyword evidence="14" id="KW-1185">Reference proteome</keyword>
<dbReference type="PANTHER" id="PTHR30093">
    <property type="entry name" value="GENERAL SECRETION PATHWAY PROTEIN G"/>
    <property type="match status" value="1"/>
</dbReference>
<reference evidence="13 14" key="1">
    <citation type="submission" date="2006-02" db="EMBL/GenBank/DDBJ databases">
        <authorList>
            <person name="Moran M.A."/>
            <person name="Kjelleberg S."/>
            <person name="Egan S."/>
            <person name="Saunders N."/>
            <person name="Thomas T."/>
            <person name="Ferriera S."/>
            <person name="Johnson J."/>
            <person name="Kravitz S."/>
            <person name="Halpern A."/>
            <person name="Remington K."/>
            <person name="Beeson K."/>
            <person name="Tran B."/>
            <person name="Rogers Y.-H."/>
            <person name="Friedman R."/>
            <person name="Venter J.C."/>
        </authorList>
    </citation>
    <scope>NUCLEOTIDE SEQUENCE [LARGE SCALE GENOMIC DNA]</scope>
    <source>
        <strain evidence="13 14">D2</strain>
    </source>
</reference>
<dbReference type="Pfam" id="PF12019">
    <property type="entry name" value="GspH"/>
    <property type="match status" value="1"/>
</dbReference>
<evidence type="ECO:0000313" key="14">
    <source>
        <dbReference type="Proteomes" id="UP000006201"/>
    </source>
</evidence>
<dbReference type="PROSITE" id="PS00409">
    <property type="entry name" value="PROKAR_NTER_METHYL"/>
    <property type="match status" value="1"/>
</dbReference>
<dbReference type="Pfam" id="PF07963">
    <property type="entry name" value="N_methyl"/>
    <property type="match status" value="1"/>
</dbReference>
<evidence type="ECO:0000256" key="9">
    <source>
        <dbReference type="ARBA" id="ARBA00025772"/>
    </source>
</evidence>
<evidence type="ECO:0000256" key="2">
    <source>
        <dbReference type="ARBA" id="ARBA00021549"/>
    </source>
</evidence>
<dbReference type="EMBL" id="AAOH01000003">
    <property type="protein sequence ID" value="EAR28959.1"/>
    <property type="molecule type" value="Genomic_DNA"/>
</dbReference>
<dbReference type="InterPro" id="IPR022346">
    <property type="entry name" value="T2SS_GspH"/>
</dbReference>
<feature type="domain" description="General secretion pathway GspH" evidence="12">
    <location>
        <begin position="44"/>
        <end position="122"/>
    </location>
</feature>
<dbReference type="AlphaFoldDB" id="A4C8P4"/>
<comment type="similarity">
    <text evidence="9">Belongs to the GSP H family.</text>
</comment>
<dbReference type="PANTHER" id="PTHR30093:SF41">
    <property type="entry name" value="TYPE II SECRETION SYSTEM PROTEIN H"/>
    <property type="match status" value="1"/>
</dbReference>
<evidence type="ECO:0000256" key="3">
    <source>
        <dbReference type="ARBA" id="ARBA00022475"/>
    </source>
</evidence>
<feature type="transmembrane region" description="Helical" evidence="11">
    <location>
        <begin position="7"/>
        <end position="32"/>
    </location>
</feature>
<dbReference type="NCBIfam" id="TIGR02532">
    <property type="entry name" value="IV_pilin_GFxxxE"/>
    <property type="match status" value="1"/>
</dbReference>
<dbReference type="RefSeq" id="WP_009838220.1">
    <property type="nucleotide sequence ID" value="NZ_AAOH01000003.1"/>
</dbReference>
<dbReference type="eggNOG" id="COG4970">
    <property type="taxonomic scope" value="Bacteria"/>
</dbReference>
<dbReference type="InterPro" id="IPR045584">
    <property type="entry name" value="Pilin-like"/>
</dbReference>
<keyword evidence="4" id="KW-0488">Methylation</keyword>
<evidence type="ECO:0000256" key="4">
    <source>
        <dbReference type="ARBA" id="ARBA00022481"/>
    </source>
</evidence>
<accession>A4C8P4</accession>
<dbReference type="GO" id="GO:0015628">
    <property type="term" value="P:protein secretion by the type II secretion system"/>
    <property type="evidence" value="ECO:0007669"/>
    <property type="project" value="InterPro"/>
</dbReference>
<proteinExistence type="inferred from homology"/>
<evidence type="ECO:0000256" key="6">
    <source>
        <dbReference type="ARBA" id="ARBA00022692"/>
    </source>
</evidence>
<keyword evidence="5" id="KW-0997">Cell inner membrane</keyword>
<dbReference type="HOGENOM" id="CLU_084761_5_3_6"/>
<keyword evidence="3" id="KW-1003">Cell membrane</keyword>
<evidence type="ECO:0000256" key="7">
    <source>
        <dbReference type="ARBA" id="ARBA00022989"/>
    </source>
</evidence>
<dbReference type="InterPro" id="IPR012902">
    <property type="entry name" value="N_methyl_site"/>
</dbReference>
<protein>
    <recommendedName>
        <fullName evidence="2">Type II secretion system protein H</fullName>
    </recommendedName>
    <alternativeName>
        <fullName evidence="10">General secretion pathway protein H</fullName>
    </alternativeName>
</protein>
<gene>
    <name evidence="13" type="ORF">PTD2_07944</name>
</gene>
<dbReference type="GO" id="GO:0005886">
    <property type="term" value="C:plasma membrane"/>
    <property type="evidence" value="ECO:0007669"/>
    <property type="project" value="UniProtKB-SubCell"/>
</dbReference>
<comment type="subcellular location">
    <subcellularLocation>
        <location evidence="1">Cell inner membrane</location>
        <topology evidence="1">Single-pass membrane protein</topology>
    </subcellularLocation>
</comment>
<keyword evidence="6 11" id="KW-0812">Transmembrane</keyword>
<dbReference type="STRING" id="87626.PTD2_07944"/>
<evidence type="ECO:0000256" key="5">
    <source>
        <dbReference type="ARBA" id="ARBA00022519"/>
    </source>
</evidence>
<keyword evidence="7 11" id="KW-1133">Transmembrane helix</keyword>
<sequence length="148" mass="16520">MMRRARGFTLLELMVVVSIIAILALVALPNFYQQIKQDRLVTNANQLHSVYKYARAEASKREKPILLDEVGGKWQVKTTVAPIEMLAEFESTHSTVSVTDLTDLVISEYGSTTVKQFLVTDGDSSTQDFWLCTYISGQSLLSKEAVCP</sequence>
<dbReference type="Gene3D" id="3.30.700.10">
    <property type="entry name" value="Glycoprotein, Type 4 Pilin"/>
    <property type="match status" value="1"/>
</dbReference>
<dbReference type="SUPFAM" id="SSF54523">
    <property type="entry name" value="Pili subunits"/>
    <property type="match status" value="1"/>
</dbReference>
<name>A4C8P4_9GAMM</name>